<evidence type="ECO:0000256" key="1">
    <source>
        <dbReference type="SAM" id="MobiDB-lite"/>
    </source>
</evidence>
<reference evidence="3" key="1">
    <citation type="journal article" date="2023" name="Mol. Phylogenet. Evol.">
        <title>Genome-scale phylogeny and comparative genomics of the fungal order Sordariales.</title>
        <authorList>
            <person name="Hensen N."/>
            <person name="Bonometti L."/>
            <person name="Westerberg I."/>
            <person name="Brannstrom I.O."/>
            <person name="Guillou S."/>
            <person name="Cros-Aarteil S."/>
            <person name="Calhoun S."/>
            <person name="Haridas S."/>
            <person name="Kuo A."/>
            <person name="Mondo S."/>
            <person name="Pangilinan J."/>
            <person name="Riley R."/>
            <person name="LaButti K."/>
            <person name="Andreopoulos B."/>
            <person name="Lipzen A."/>
            <person name="Chen C."/>
            <person name="Yan M."/>
            <person name="Daum C."/>
            <person name="Ng V."/>
            <person name="Clum A."/>
            <person name="Steindorff A."/>
            <person name="Ohm R.A."/>
            <person name="Martin F."/>
            <person name="Silar P."/>
            <person name="Natvig D.O."/>
            <person name="Lalanne C."/>
            <person name="Gautier V."/>
            <person name="Ament-Velasquez S.L."/>
            <person name="Kruys A."/>
            <person name="Hutchinson M.I."/>
            <person name="Powell A.J."/>
            <person name="Barry K."/>
            <person name="Miller A.N."/>
            <person name="Grigoriev I.V."/>
            <person name="Debuchy R."/>
            <person name="Gladieux P."/>
            <person name="Hiltunen Thoren M."/>
            <person name="Johannesson H."/>
        </authorList>
    </citation>
    <scope>NUCLEOTIDE SEQUENCE</scope>
    <source>
        <strain evidence="3">CBS 958.72</strain>
    </source>
</reference>
<name>A0AAE0K490_9PEZI</name>
<sequence>MTKCYSFGDIAYANNTVCPGSNTCCAPDAACLSNRLCHNLGDAPNVWIRGPCSVKGWKGASCPQICLYDERGGRFPRVTPCEDGSLCCSNEPQCCSNRKGVFLDEDGNIALSRATAPTVTFTPVAGTGGARAPVTASTPTNAPITASTSTAQTTSTILPLQLPTSAAASSSAAPTQLEVASAENTASPTAEDTASSQAKIGFGVGVPLAGLLALALAYVLLPRRCIRCKTRRTRLKVLPTRTTPRGYVGRGGPGISGAPPAGAGTMTELHADHGWYHSSVDSHRRLLLLQPPPAEMGSTPTAELEAAGRDRLQPPRDLVGSV</sequence>
<reference evidence="3" key="2">
    <citation type="submission" date="2023-06" db="EMBL/GenBank/DDBJ databases">
        <authorList>
            <consortium name="Lawrence Berkeley National Laboratory"/>
            <person name="Haridas S."/>
            <person name="Hensen N."/>
            <person name="Bonometti L."/>
            <person name="Westerberg I."/>
            <person name="Brannstrom I.O."/>
            <person name="Guillou S."/>
            <person name="Cros-Aarteil S."/>
            <person name="Calhoun S."/>
            <person name="Kuo A."/>
            <person name="Mondo S."/>
            <person name="Pangilinan J."/>
            <person name="Riley R."/>
            <person name="Labutti K."/>
            <person name="Andreopoulos B."/>
            <person name="Lipzen A."/>
            <person name="Chen C."/>
            <person name="Yanf M."/>
            <person name="Daum C."/>
            <person name="Ng V."/>
            <person name="Clum A."/>
            <person name="Steindorff A."/>
            <person name="Ohm R."/>
            <person name="Martin F."/>
            <person name="Silar P."/>
            <person name="Natvig D."/>
            <person name="Lalanne C."/>
            <person name="Gautier V."/>
            <person name="Ament-Velasquez S.L."/>
            <person name="Kruys A."/>
            <person name="Hutchinson M.I."/>
            <person name="Powell A.J."/>
            <person name="Barry K."/>
            <person name="Miller A.N."/>
            <person name="Grigoriev I.V."/>
            <person name="Debuchy R."/>
            <person name="Gladieux P."/>
            <person name="Thoren M.H."/>
            <person name="Johannesson H."/>
        </authorList>
    </citation>
    <scope>NUCLEOTIDE SEQUENCE</scope>
    <source>
        <strain evidence="3">CBS 958.72</strain>
    </source>
</reference>
<feature type="region of interest" description="Disordered" evidence="1">
    <location>
        <begin position="129"/>
        <end position="150"/>
    </location>
</feature>
<keyword evidence="2" id="KW-1133">Transmembrane helix</keyword>
<evidence type="ECO:0000256" key="2">
    <source>
        <dbReference type="SAM" id="Phobius"/>
    </source>
</evidence>
<evidence type="ECO:0000313" key="4">
    <source>
        <dbReference type="Proteomes" id="UP001287356"/>
    </source>
</evidence>
<organism evidence="3 4">
    <name type="scientific">Lasiosphaeria ovina</name>
    <dbReference type="NCBI Taxonomy" id="92902"/>
    <lineage>
        <taxon>Eukaryota</taxon>
        <taxon>Fungi</taxon>
        <taxon>Dikarya</taxon>
        <taxon>Ascomycota</taxon>
        <taxon>Pezizomycotina</taxon>
        <taxon>Sordariomycetes</taxon>
        <taxon>Sordariomycetidae</taxon>
        <taxon>Sordariales</taxon>
        <taxon>Lasiosphaeriaceae</taxon>
        <taxon>Lasiosphaeria</taxon>
    </lineage>
</organism>
<protein>
    <submittedName>
        <fullName evidence="3">Uncharacterized protein</fullName>
    </submittedName>
</protein>
<gene>
    <name evidence="3" type="ORF">B0T24DRAFT_708394</name>
</gene>
<proteinExistence type="predicted"/>
<comment type="caution">
    <text evidence="3">The sequence shown here is derived from an EMBL/GenBank/DDBJ whole genome shotgun (WGS) entry which is preliminary data.</text>
</comment>
<feature type="region of interest" description="Disordered" evidence="1">
    <location>
        <begin position="291"/>
        <end position="322"/>
    </location>
</feature>
<dbReference type="Proteomes" id="UP001287356">
    <property type="component" value="Unassembled WGS sequence"/>
</dbReference>
<feature type="compositionally biased region" description="Polar residues" evidence="1">
    <location>
        <begin position="135"/>
        <end position="144"/>
    </location>
</feature>
<dbReference type="AlphaFoldDB" id="A0AAE0K490"/>
<keyword evidence="2" id="KW-0472">Membrane</keyword>
<accession>A0AAE0K490</accession>
<keyword evidence="2" id="KW-0812">Transmembrane</keyword>
<keyword evidence="4" id="KW-1185">Reference proteome</keyword>
<evidence type="ECO:0000313" key="3">
    <source>
        <dbReference type="EMBL" id="KAK3369649.1"/>
    </source>
</evidence>
<dbReference type="EMBL" id="JAULSN010000006">
    <property type="protein sequence ID" value="KAK3369649.1"/>
    <property type="molecule type" value="Genomic_DNA"/>
</dbReference>
<feature type="transmembrane region" description="Helical" evidence="2">
    <location>
        <begin position="200"/>
        <end position="221"/>
    </location>
</feature>